<dbReference type="HOGENOM" id="CLU_3040933_0_0_12"/>
<reference key="1">
    <citation type="submission" date="2011-06" db="EMBL/GenBank/DDBJ databases">
        <authorList>
            <person name="Mongodin E.F."/>
            <person name="Casjens S.R."/>
            <person name="Fraser-Liggett C.M."/>
            <person name="Qiu W.-G."/>
            <person name="Dunn J.J."/>
            <person name="Luft B.J."/>
            <person name="Schutzer S.E."/>
        </authorList>
    </citation>
    <scope>NUCLEOTIDE SEQUENCE</scope>
    <source>
        <strain>DN127</strain>
    </source>
</reference>
<gene>
    <name evidence="1" type="ordered locus">BbiDN127_A0052</name>
</gene>
<evidence type="ECO:0000313" key="1">
    <source>
        <dbReference type="EMBL" id="AEL19603.1"/>
    </source>
</evidence>
<dbReference type="Proteomes" id="UP000001634">
    <property type="component" value="Plasmid lp54"/>
</dbReference>
<sequence length="54" mass="6376">MYQDKIKKNGAEILEKFINLKIAPPLQHQITNAPKGNNYKLLNFKFYKTVRIKI</sequence>
<evidence type="ECO:0000313" key="2">
    <source>
        <dbReference type="Proteomes" id="UP000001634"/>
    </source>
</evidence>
<dbReference type="KEGG" id="bbs:BbiDN127_A0052"/>
<geneLocation type="plasmid" evidence="1 2">
    <name>lp54</name>
</geneLocation>
<proteinExistence type="predicted"/>
<keyword evidence="1" id="KW-0614">Plasmid</keyword>
<protein>
    <submittedName>
        <fullName evidence="1">Uncharacterized protein</fullName>
    </submittedName>
</protein>
<accession>G0APH7</accession>
<name>G0APH7_BORBD</name>
<organism evidence="1 2">
    <name type="scientific">Borrelia bissettiae (strain DSM 17990 / CIP 109136 / DN127)</name>
    <name type="common">Borreliella bissettiae</name>
    <dbReference type="NCBI Taxonomy" id="521010"/>
    <lineage>
        <taxon>Bacteria</taxon>
        <taxon>Pseudomonadati</taxon>
        <taxon>Spirochaetota</taxon>
        <taxon>Spirochaetia</taxon>
        <taxon>Spirochaetales</taxon>
        <taxon>Borreliaceae</taxon>
        <taxon>Borreliella</taxon>
    </lineage>
</organism>
<keyword evidence="2" id="KW-1185">Reference proteome</keyword>
<dbReference type="EMBL" id="CP002761">
    <property type="protein sequence ID" value="AEL19603.1"/>
    <property type="molecule type" value="Genomic_DNA"/>
</dbReference>
<dbReference type="AlphaFoldDB" id="G0APH7"/>
<reference evidence="1 2" key="2">
    <citation type="journal article" date="2012" name="J. Bacteriol.">
        <title>Whole-Genome Sequences of Borrelia bissettii, Borrelia valaisiana, and Borrelia spielmanii.</title>
        <authorList>
            <person name="Schutzer S.E."/>
            <person name="Fraser-Liggett C.M."/>
            <person name="Qiu W.G."/>
            <person name="Kraiczy P."/>
            <person name="Mongodin E.F."/>
            <person name="Dunn J.J."/>
            <person name="Luft B.J."/>
            <person name="Casjens S.R."/>
        </authorList>
    </citation>
    <scope>NUCLEOTIDE SEQUENCE [LARGE SCALE GENOMIC DNA]</scope>
    <source>
        <strain evidence="1 2">DN127</strain>
    </source>
</reference>